<gene>
    <name evidence="3" type="ORF">EET67_16185</name>
</gene>
<dbReference type="SUPFAM" id="SSF55816">
    <property type="entry name" value="5'-nucleotidase (syn. UDP-sugar hydrolase), C-terminal domain"/>
    <property type="match status" value="1"/>
</dbReference>
<dbReference type="InterPro" id="IPR006179">
    <property type="entry name" value="5_nucleotidase/apyrase"/>
</dbReference>
<dbReference type="PANTHER" id="PTHR11575:SF24">
    <property type="entry name" value="5'-NUCLEOTIDASE"/>
    <property type="match status" value="1"/>
</dbReference>
<dbReference type="InterPro" id="IPR036907">
    <property type="entry name" value="5'-Nucleotdase_C_sf"/>
</dbReference>
<comment type="caution">
    <text evidence="3">The sequence shown here is derived from an EMBL/GenBank/DDBJ whole genome shotgun (WGS) entry which is preliminary data.</text>
</comment>
<keyword evidence="1" id="KW-0378">Hydrolase</keyword>
<comment type="similarity">
    <text evidence="1">Belongs to the 5'-nucleotidase family.</text>
</comment>
<sequence length="467" mass="50460">MNDTHGYLEPHPEIVWTADRPSIATMGGFARIAAIFAEARSHGEVLAFDSGDTFHGTPALVSSRGDAIVPILNALGLSAMTGHWDFAYGPSRLKELTQTLNFPFLAANCEAQDPAAPRFPGSAISGNDVKVGVIGLAATILDKTMPASFSEGLRFSDGIEETRREGARLREAGCDLVMVLSHLGFPQDCALAEAVDGIDVILSGHTHNRLTAPMTRNGALIIQSGCHGSFVGRLDLTVEGGRIADARHWLIPVDADVSEEPRVKALVASAVEPTRHLREQIVGHTDRLLHRVTCLDSPMDDVLLAAIARAADTEIAFSNGWRYGAPIPAGPITVHDLLCMVPMNPPIQTVDLTGGEIRGMMEDNLEATFSGDPFGQRGGYVKRFRGLIFNVKIENPHGARIETGFTANGQPVVDDRVYRAAYITEQGVAPRYGSHRKTLPVRTVDALSDWFALPESDVRHLGRLRIC</sequence>
<keyword evidence="4" id="KW-1185">Reference proteome</keyword>
<accession>A0A432V3P7</accession>
<dbReference type="GO" id="GO:0016787">
    <property type="term" value="F:hydrolase activity"/>
    <property type="evidence" value="ECO:0007669"/>
    <property type="project" value="UniProtKB-KW"/>
</dbReference>
<organism evidence="3 4">
    <name type="scientific">Borborobacter arsenicus</name>
    <dbReference type="NCBI Taxonomy" id="1851146"/>
    <lineage>
        <taxon>Bacteria</taxon>
        <taxon>Pseudomonadati</taxon>
        <taxon>Pseudomonadota</taxon>
        <taxon>Alphaproteobacteria</taxon>
        <taxon>Hyphomicrobiales</taxon>
        <taxon>Phyllobacteriaceae</taxon>
        <taxon>Borborobacter</taxon>
    </lineage>
</organism>
<dbReference type="PANTHER" id="PTHR11575">
    <property type="entry name" value="5'-NUCLEOTIDASE-RELATED"/>
    <property type="match status" value="1"/>
</dbReference>
<dbReference type="Pfam" id="PF02872">
    <property type="entry name" value="5_nucleotid_C"/>
    <property type="match status" value="1"/>
</dbReference>
<dbReference type="GO" id="GO:0009166">
    <property type="term" value="P:nucleotide catabolic process"/>
    <property type="evidence" value="ECO:0007669"/>
    <property type="project" value="InterPro"/>
</dbReference>
<dbReference type="InterPro" id="IPR008334">
    <property type="entry name" value="5'-Nucleotdase_C"/>
</dbReference>
<reference evidence="3 4" key="1">
    <citation type="submission" date="2018-11" db="EMBL/GenBank/DDBJ databases">
        <title>Pseudaminobacter arsenicus sp. nov., an arsenic-resistant bacterium isolated from arsenic-rich aquifers.</title>
        <authorList>
            <person name="Mu Y."/>
        </authorList>
    </citation>
    <scope>NUCLEOTIDE SEQUENCE [LARGE SCALE GENOMIC DNA]</scope>
    <source>
        <strain evidence="3 4">CB3</strain>
    </source>
</reference>
<dbReference type="Gene3D" id="3.60.21.10">
    <property type="match status" value="1"/>
</dbReference>
<proteinExistence type="inferred from homology"/>
<dbReference type="GO" id="GO:0000166">
    <property type="term" value="F:nucleotide binding"/>
    <property type="evidence" value="ECO:0007669"/>
    <property type="project" value="UniProtKB-KW"/>
</dbReference>
<dbReference type="EMBL" id="RKST01000016">
    <property type="protein sequence ID" value="RUM96834.1"/>
    <property type="molecule type" value="Genomic_DNA"/>
</dbReference>
<dbReference type="SUPFAM" id="SSF56300">
    <property type="entry name" value="Metallo-dependent phosphatases"/>
    <property type="match status" value="1"/>
</dbReference>
<dbReference type="GO" id="GO:0030288">
    <property type="term" value="C:outer membrane-bounded periplasmic space"/>
    <property type="evidence" value="ECO:0007669"/>
    <property type="project" value="TreeGrafter"/>
</dbReference>
<evidence type="ECO:0000313" key="4">
    <source>
        <dbReference type="Proteomes" id="UP000281647"/>
    </source>
</evidence>
<dbReference type="Proteomes" id="UP000281647">
    <property type="component" value="Unassembled WGS sequence"/>
</dbReference>
<evidence type="ECO:0000313" key="3">
    <source>
        <dbReference type="EMBL" id="RUM96834.1"/>
    </source>
</evidence>
<dbReference type="OrthoDB" id="5469761at2"/>
<dbReference type="InterPro" id="IPR029052">
    <property type="entry name" value="Metallo-depent_PP-like"/>
</dbReference>
<feature type="domain" description="5'-Nucleotidase C-terminal" evidence="2">
    <location>
        <begin position="283"/>
        <end position="422"/>
    </location>
</feature>
<dbReference type="Gene3D" id="3.90.780.10">
    <property type="entry name" value="5'-Nucleotidase, C-terminal domain"/>
    <property type="match status" value="1"/>
</dbReference>
<dbReference type="PRINTS" id="PR01607">
    <property type="entry name" value="APYRASEFAMLY"/>
</dbReference>
<evidence type="ECO:0000259" key="2">
    <source>
        <dbReference type="Pfam" id="PF02872"/>
    </source>
</evidence>
<dbReference type="AlphaFoldDB" id="A0A432V3P7"/>
<evidence type="ECO:0000256" key="1">
    <source>
        <dbReference type="RuleBase" id="RU362119"/>
    </source>
</evidence>
<keyword evidence="1" id="KW-0547">Nucleotide-binding</keyword>
<name>A0A432V3P7_9HYPH</name>
<protein>
    <submittedName>
        <fullName evidence="3">Bifunctional metallophosphatase/5'-nucleotidase</fullName>
    </submittedName>
</protein>